<organism evidence="13 14">
    <name type="scientific">Pseudarthrobacter polychromogenes</name>
    <dbReference type="NCBI Taxonomy" id="1676"/>
    <lineage>
        <taxon>Bacteria</taxon>
        <taxon>Bacillati</taxon>
        <taxon>Actinomycetota</taxon>
        <taxon>Actinomycetes</taxon>
        <taxon>Micrococcales</taxon>
        <taxon>Micrococcaceae</taxon>
        <taxon>Pseudarthrobacter</taxon>
    </lineage>
</organism>
<evidence type="ECO:0000256" key="5">
    <source>
        <dbReference type="ARBA" id="ARBA00022801"/>
    </source>
</evidence>
<dbReference type="Proteomes" id="UP000596938">
    <property type="component" value="Unassembled WGS sequence"/>
</dbReference>
<keyword evidence="4" id="KW-0808">Transferase</keyword>
<dbReference type="InterPro" id="IPR001460">
    <property type="entry name" value="PCN-bd_Tpept"/>
</dbReference>
<gene>
    <name evidence="13" type="ORF">GCM10011577_40270</name>
</gene>
<dbReference type="EMBL" id="BMKU01000024">
    <property type="protein sequence ID" value="GGH11128.1"/>
    <property type="molecule type" value="Genomic_DNA"/>
</dbReference>
<evidence type="ECO:0000259" key="12">
    <source>
        <dbReference type="Pfam" id="PF00912"/>
    </source>
</evidence>
<keyword evidence="3" id="KW-0328">Glycosyltransferase</keyword>
<dbReference type="InterPro" id="IPR001264">
    <property type="entry name" value="Glyco_trans_51"/>
</dbReference>
<feature type="domain" description="Penicillin-binding protein transpeptidase" evidence="11">
    <location>
        <begin position="389"/>
        <end position="669"/>
    </location>
</feature>
<keyword evidence="1 13" id="KW-0121">Carboxypeptidase</keyword>
<evidence type="ECO:0000313" key="13">
    <source>
        <dbReference type="EMBL" id="GGH11128.1"/>
    </source>
</evidence>
<evidence type="ECO:0000313" key="14">
    <source>
        <dbReference type="Proteomes" id="UP000596938"/>
    </source>
</evidence>
<dbReference type="InterPro" id="IPR012338">
    <property type="entry name" value="Beta-lactam/transpept-like"/>
</dbReference>
<feature type="domain" description="Glycosyl transferase family 51" evidence="12">
    <location>
        <begin position="101"/>
        <end position="288"/>
    </location>
</feature>
<sequence length="804" mass="84660">MSGIVAYSHLVMRERLVLAGKVENMATRTNPLFDTATTLGKILVFLGVSAICGVLVAGLLVPAAAVSGSAASGSIEFFDTLPDELKVDPPNQTTRILAADGSEIASVYKENRTKVALDQISPFMKEAVIAVEDSRFYEHGGVDTTGILRALVSTARGNRQGASTITQQYVNNVLNSNLAAEGRDEDIKLNGVNKGVGDKLREMKLAIALEKEFSKEQILEGYLNIVFFNRDAYGIEAASRFFFSTTAKDLTLPQAALLAGLVNSPSAFDPIANPENAKQRRDLVLSLMLDQGKITQADYDAAVATPVETNVTPARQGCAYASTAPYFCDYVLHLLENNPAYGADREERLRLIYGGGLTITTTLDPNAQAAAQEQVNASAGANPDKWGAAMVSVQPNSGKIVSMAQNTSFLPAEGAFDSQVNFNVDKLDKDGNDLNGLGGAQPGSTMKPFTFAQWLEEGKSMNTVVNAAQRRYPLNFRWRNSCGQVTGAYNTAEKSLGAADDLQNAEPQWYRPLSVLEGLYNSINTVTFASAAQLDFCGIQKIVDATGLHGGLPADGEPNPKINMSTLGNLLGSTQTAPLTMASAFATFANDGKYCEPIAITAVTDQTGGTLPAQSSSCRDAVKPEVARGVNYALQEVLNRGSGSLIQPRISTRTSFPIGAKTGTSNNNGSTWVVGHTTGLATAAWFGDALGAQDRSGQNITVNGKFYPGIDGYMIAGPMFSNFMSRIAPAYGTEPFPAPPSSMINGGGNTRTPATTAPRATQAPQAPATQAPAPAPEPSAPAAPEPAPQPTNSGNGNGNGNGNG</sequence>
<evidence type="ECO:0000256" key="1">
    <source>
        <dbReference type="ARBA" id="ARBA00022645"/>
    </source>
</evidence>
<dbReference type="PANTHER" id="PTHR32282:SF33">
    <property type="entry name" value="PEPTIDOGLYCAN GLYCOSYLTRANSFERASE"/>
    <property type="match status" value="1"/>
</dbReference>
<dbReference type="PANTHER" id="PTHR32282">
    <property type="entry name" value="BINDING PROTEIN TRANSPEPTIDASE, PUTATIVE-RELATED"/>
    <property type="match status" value="1"/>
</dbReference>
<evidence type="ECO:0000256" key="3">
    <source>
        <dbReference type="ARBA" id="ARBA00022676"/>
    </source>
</evidence>
<dbReference type="Pfam" id="PF00905">
    <property type="entry name" value="Transpeptidase"/>
    <property type="match status" value="1"/>
</dbReference>
<feature type="compositionally biased region" description="Gly residues" evidence="9">
    <location>
        <begin position="795"/>
        <end position="804"/>
    </location>
</feature>
<accession>A0ABQ1Y4H1</accession>
<feature type="transmembrane region" description="Helical" evidence="10">
    <location>
        <begin position="42"/>
        <end position="65"/>
    </location>
</feature>
<keyword evidence="10" id="KW-0472">Membrane</keyword>
<dbReference type="GO" id="GO:0004180">
    <property type="term" value="F:carboxypeptidase activity"/>
    <property type="evidence" value="ECO:0007669"/>
    <property type="project" value="UniProtKB-KW"/>
</dbReference>
<keyword evidence="10" id="KW-0812">Transmembrane</keyword>
<dbReference type="Gene3D" id="3.40.710.10">
    <property type="entry name" value="DD-peptidase/beta-lactamase superfamily"/>
    <property type="match status" value="1"/>
</dbReference>
<keyword evidence="2" id="KW-0645">Protease</keyword>
<feature type="compositionally biased region" description="Pro residues" evidence="9">
    <location>
        <begin position="773"/>
        <end position="789"/>
    </location>
</feature>
<keyword evidence="5" id="KW-0378">Hydrolase</keyword>
<dbReference type="InterPro" id="IPR023346">
    <property type="entry name" value="Lysozyme-like_dom_sf"/>
</dbReference>
<evidence type="ECO:0000256" key="9">
    <source>
        <dbReference type="SAM" id="MobiDB-lite"/>
    </source>
</evidence>
<dbReference type="InterPro" id="IPR036950">
    <property type="entry name" value="PBP_transglycosylase"/>
</dbReference>
<keyword evidence="10" id="KW-1133">Transmembrane helix</keyword>
<reference evidence="14" key="1">
    <citation type="journal article" date="2019" name="Int. J. Syst. Evol. Microbiol.">
        <title>The Global Catalogue of Microorganisms (GCM) 10K type strain sequencing project: providing services to taxonomists for standard genome sequencing and annotation.</title>
        <authorList>
            <consortium name="The Broad Institute Genomics Platform"/>
            <consortium name="The Broad Institute Genome Sequencing Center for Infectious Disease"/>
            <person name="Wu L."/>
            <person name="Ma J."/>
        </authorList>
    </citation>
    <scope>NUCLEOTIDE SEQUENCE [LARGE SCALE GENOMIC DNA]</scope>
    <source>
        <strain evidence="14">CGMCC 1.1927</strain>
    </source>
</reference>
<evidence type="ECO:0000256" key="6">
    <source>
        <dbReference type="ARBA" id="ARBA00023268"/>
    </source>
</evidence>
<name>A0ABQ1Y4H1_9MICC</name>
<evidence type="ECO:0000256" key="7">
    <source>
        <dbReference type="ARBA" id="ARBA00034000"/>
    </source>
</evidence>
<dbReference type="SUPFAM" id="SSF56601">
    <property type="entry name" value="beta-lactamase/transpeptidase-like"/>
    <property type="match status" value="1"/>
</dbReference>
<keyword evidence="6" id="KW-0511">Multifunctional enzyme</keyword>
<dbReference type="InterPro" id="IPR050396">
    <property type="entry name" value="Glycosyltr_51/Transpeptidase"/>
</dbReference>
<dbReference type="Gene3D" id="1.10.3810.10">
    <property type="entry name" value="Biosynthetic peptidoglycan transglycosylase-like"/>
    <property type="match status" value="1"/>
</dbReference>
<proteinExistence type="predicted"/>
<dbReference type="Pfam" id="PF00912">
    <property type="entry name" value="Transgly"/>
    <property type="match status" value="1"/>
</dbReference>
<evidence type="ECO:0000256" key="8">
    <source>
        <dbReference type="ARBA" id="ARBA00049902"/>
    </source>
</evidence>
<feature type="region of interest" description="Disordered" evidence="9">
    <location>
        <begin position="738"/>
        <end position="804"/>
    </location>
</feature>
<dbReference type="SUPFAM" id="SSF53955">
    <property type="entry name" value="Lysozyme-like"/>
    <property type="match status" value="1"/>
</dbReference>
<evidence type="ECO:0000259" key="11">
    <source>
        <dbReference type="Pfam" id="PF00905"/>
    </source>
</evidence>
<comment type="catalytic activity">
    <reaction evidence="7">
        <text>Preferential cleavage: (Ac)2-L-Lys-D-Ala-|-D-Ala. Also transpeptidation of peptidyl-alanyl moieties that are N-acyl substituents of D-alanine.</text>
        <dbReference type="EC" id="3.4.16.4"/>
    </reaction>
</comment>
<keyword evidence="14" id="KW-1185">Reference proteome</keyword>
<evidence type="ECO:0000256" key="10">
    <source>
        <dbReference type="SAM" id="Phobius"/>
    </source>
</evidence>
<comment type="catalytic activity">
    <reaction evidence="8">
        <text>[GlcNAc-(1-&gt;4)-Mur2Ac(oyl-L-Ala-gamma-D-Glu-L-Lys-D-Ala-D-Ala)](n)-di-trans,octa-cis-undecaprenyl diphosphate + beta-D-GlcNAc-(1-&gt;4)-Mur2Ac(oyl-L-Ala-gamma-D-Glu-L-Lys-D-Ala-D-Ala)-di-trans,octa-cis-undecaprenyl diphosphate = [GlcNAc-(1-&gt;4)-Mur2Ac(oyl-L-Ala-gamma-D-Glu-L-Lys-D-Ala-D-Ala)](n+1)-di-trans,octa-cis-undecaprenyl diphosphate + di-trans,octa-cis-undecaprenyl diphosphate + H(+)</text>
        <dbReference type="Rhea" id="RHEA:23708"/>
        <dbReference type="Rhea" id="RHEA-COMP:9602"/>
        <dbReference type="Rhea" id="RHEA-COMP:9603"/>
        <dbReference type="ChEBI" id="CHEBI:15378"/>
        <dbReference type="ChEBI" id="CHEBI:58405"/>
        <dbReference type="ChEBI" id="CHEBI:60033"/>
        <dbReference type="ChEBI" id="CHEBI:78435"/>
        <dbReference type="EC" id="2.4.99.28"/>
    </reaction>
</comment>
<protein>
    <submittedName>
        <fullName evidence="13">Carboxypeptidase</fullName>
    </submittedName>
</protein>
<feature type="compositionally biased region" description="Low complexity" evidence="9">
    <location>
        <begin position="750"/>
        <end position="772"/>
    </location>
</feature>
<evidence type="ECO:0000256" key="2">
    <source>
        <dbReference type="ARBA" id="ARBA00022670"/>
    </source>
</evidence>
<evidence type="ECO:0000256" key="4">
    <source>
        <dbReference type="ARBA" id="ARBA00022679"/>
    </source>
</evidence>
<comment type="caution">
    <text evidence="13">The sequence shown here is derived from an EMBL/GenBank/DDBJ whole genome shotgun (WGS) entry which is preliminary data.</text>
</comment>